<accession>A0A1P8WC86</accession>
<evidence type="ECO:0000313" key="4">
    <source>
        <dbReference type="Proteomes" id="UP000187735"/>
    </source>
</evidence>
<feature type="compositionally biased region" description="Basic and acidic residues" evidence="1">
    <location>
        <begin position="290"/>
        <end position="299"/>
    </location>
</feature>
<dbReference type="KEGG" id="fmr:Fuma_01262"/>
<feature type="chain" id="PRO_5012907811" evidence="2">
    <location>
        <begin position="33"/>
        <end position="397"/>
    </location>
</feature>
<evidence type="ECO:0000256" key="1">
    <source>
        <dbReference type="SAM" id="MobiDB-lite"/>
    </source>
</evidence>
<feature type="compositionally biased region" description="Pro residues" evidence="1">
    <location>
        <begin position="387"/>
        <end position="397"/>
    </location>
</feature>
<feature type="region of interest" description="Disordered" evidence="1">
    <location>
        <begin position="321"/>
        <end position="397"/>
    </location>
</feature>
<gene>
    <name evidence="3" type="ORF">Fuma_01262</name>
</gene>
<evidence type="ECO:0000313" key="3">
    <source>
        <dbReference type="EMBL" id="APZ91671.1"/>
    </source>
</evidence>
<keyword evidence="4" id="KW-1185">Reference proteome</keyword>
<protein>
    <submittedName>
        <fullName evidence="3">Uncharacterized protein</fullName>
    </submittedName>
</protein>
<dbReference type="EMBL" id="CP017641">
    <property type="protein sequence ID" value="APZ91671.1"/>
    <property type="molecule type" value="Genomic_DNA"/>
</dbReference>
<evidence type="ECO:0000256" key="2">
    <source>
        <dbReference type="SAM" id="SignalP"/>
    </source>
</evidence>
<dbReference type="Proteomes" id="UP000187735">
    <property type="component" value="Chromosome"/>
</dbReference>
<feature type="signal peptide" evidence="2">
    <location>
        <begin position="1"/>
        <end position="32"/>
    </location>
</feature>
<sequence length="397" mass="43453" precursor="true">MGKVPSTLTACMRAVVATSVVFGLTLPSTADAEKLEDMAQRVGVHVLAEGTSDKDMLNYTKSRIPWARMSPRSRQRASEILNDLSQYRRMPSLQYRVDTGIYQYLISHPDVAVSTWRVMGISKLNMRQTGKFEYEASAADGSEGIADVLWRDNNQCLFIVQGKYTSPLLPGAVHASALVWLQYRFVKGKDGSDLVNQQVETFIHFPSGAVDAVARMASRVTNSILDRNAFEVSLYAKMMSQAAEKEPEWIDQLASRMEGVPPHRRDELIQAARRRQTASTSQAMPLPHTRRPDRVALSDSGEFRRFADSLHRVKEGVPVVAVSQPTGPMPAPTGNGRIVANQRGMSPASDEVVRGNDSEIAADSSTDTEYEADSSVNGNSAASSPSKAPPASAPIRK</sequence>
<proteinExistence type="predicted"/>
<feature type="region of interest" description="Disordered" evidence="1">
    <location>
        <begin position="272"/>
        <end position="299"/>
    </location>
</feature>
<dbReference type="AlphaFoldDB" id="A0A1P8WC86"/>
<name>A0A1P8WC86_9PLAN</name>
<organism evidence="3 4">
    <name type="scientific">Fuerstiella marisgermanici</name>
    <dbReference type="NCBI Taxonomy" id="1891926"/>
    <lineage>
        <taxon>Bacteria</taxon>
        <taxon>Pseudomonadati</taxon>
        <taxon>Planctomycetota</taxon>
        <taxon>Planctomycetia</taxon>
        <taxon>Planctomycetales</taxon>
        <taxon>Planctomycetaceae</taxon>
        <taxon>Fuerstiella</taxon>
    </lineage>
</organism>
<reference evidence="3 4" key="1">
    <citation type="journal article" date="2016" name="Front. Microbiol.">
        <title>Fuerstia marisgermanicae gen. nov., sp. nov., an Unusual Member of the Phylum Planctomycetes from the German Wadden Sea.</title>
        <authorList>
            <person name="Kohn T."/>
            <person name="Heuer A."/>
            <person name="Jogler M."/>
            <person name="Vollmers J."/>
            <person name="Boedeker C."/>
            <person name="Bunk B."/>
            <person name="Rast P."/>
            <person name="Borchert D."/>
            <person name="Glockner I."/>
            <person name="Freese H.M."/>
            <person name="Klenk H.P."/>
            <person name="Overmann J."/>
            <person name="Kaster A.K."/>
            <person name="Rohde M."/>
            <person name="Wiegand S."/>
            <person name="Jogler C."/>
        </authorList>
    </citation>
    <scope>NUCLEOTIDE SEQUENCE [LARGE SCALE GENOMIC DNA]</scope>
    <source>
        <strain evidence="3 4">NH11</strain>
    </source>
</reference>
<keyword evidence="2" id="KW-0732">Signal</keyword>